<name>A0A2Z5G1H2_9BACT</name>
<evidence type="ECO:0000256" key="1">
    <source>
        <dbReference type="ARBA" id="ARBA00009437"/>
    </source>
</evidence>
<keyword evidence="7" id="KW-1185">Reference proteome</keyword>
<dbReference type="InterPro" id="IPR005119">
    <property type="entry name" value="LysR_subst-bd"/>
</dbReference>
<dbReference type="GO" id="GO:0032993">
    <property type="term" value="C:protein-DNA complex"/>
    <property type="evidence" value="ECO:0007669"/>
    <property type="project" value="TreeGrafter"/>
</dbReference>
<evidence type="ECO:0000256" key="2">
    <source>
        <dbReference type="ARBA" id="ARBA00023015"/>
    </source>
</evidence>
<dbReference type="PRINTS" id="PR00039">
    <property type="entry name" value="HTHLYSR"/>
</dbReference>
<dbReference type="KEGG" id="abas:ACPOL_3111"/>
<evidence type="ECO:0000313" key="6">
    <source>
        <dbReference type="EMBL" id="AXC12406.1"/>
    </source>
</evidence>
<keyword evidence="3" id="KW-0238">DNA-binding</keyword>
<dbReference type="SUPFAM" id="SSF53850">
    <property type="entry name" value="Periplasmic binding protein-like II"/>
    <property type="match status" value="1"/>
</dbReference>
<dbReference type="SUPFAM" id="SSF46785">
    <property type="entry name" value="Winged helix' DNA-binding domain"/>
    <property type="match status" value="1"/>
</dbReference>
<dbReference type="Pfam" id="PF03466">
    <property type="entry name" value="LysR_substrate"/>
    <property type="match status" value="1"/>
</dbReference>
<keyword evidence="2" id="KW-0805">Transcription regulation</keyword>
<dbReference type="Gene3D" id="1.10.10.10">
    <property type="entry name" value="Winged helix-like DNA-binding domain superfamily/Winged helix DNA-binding domain"/>
    <property type="match status" value="1"/>
</dbReference>
<organism evidence="6 7">
    <name type="scientific">Acidisarcina polymorpha</name>
    <dbReference type="NCBI Taxonomy" id="2211140"/>
    <lineage>
        <taxon>Bacteria</taxon>
        <taxon>Pseudomonadati</taxon>
        <taxon>Acidobacteriota</taxon>
        <taxon>Terriglobia</taxon>
        <taxon>Terriglobales</taxon>
        <taxon>Acidobacteriaceae</taxon>
        <taxon>Acidisarcina</taxon>
    </lineage>
</organism>
<protein>
    <submittedName>
        <fullName evidence="6">Transcriptional regulator, LysR family</fullName>
    </submittedName>
</protein>
<dbReference type="GO" id="GO:0003700">
    <property type="term" value="F:DNA-binding transcription factor activity"/>
    <property type="evidence" value="ECO:0007669"/>
    <property type="project" value="InterPro"/>
</dbReference>
<dbReference type="PANTHER" id="PTHR30346:SF28">
    <property type="entry name" value="HTH-TYPE TRANSCRIPTIONAL REGULATOR CYNR"/>
    <property type="match status" value="1"/>
</dbReference>
<accession>A0A2Z5G1H2</accession>
<dbReference type="AlphaFoldDB" id="A0A2Z5G1H2"/>
<comment type="similarity">
    <text evidence="1">Belongs to the LysR transcriptional regulatory family.</text>
</comment>
<proteinExistence type="inferred from homology"/>
<keyword evidence="4" id="KW-0804">Transcription</keyword>
<dbReference type="EMBL" id="CP030840">
    <property type="protein sequence ID" value="AXC12406.1"/>
    <property type="molecule type" value="Genomic_DNA"/>
</dbReference>
<dbReference type="PROSITE" id="PS50931">
    <property type="entry name" value="HTH_LYSR"/>
    <property type="match status" value="1"/>
</dbReference>
<dbReference type="CDD" id="cd08414">
    <property type="entry name" value="PBP2_LTTR_aromatics_like"/>
    <property type="match status" value="1"/>
</dbReference>
<dbReference type="OrthoDB" id="109562at2"/>
<reference evidence="6 7" key="1">
    <citation type="journal article" date="2018" name="Front. Microbiol.">
        <title>Hydrolytic Capabilities as a Key to Environmental Success: Chitinolytic and Cellulolytic Acidobacteria From Acidic Sub-arctic Soils and Boreal Peatlands.</title>
        <authorList>
            <person name="Belova S.E."/>
            <person name="Ravin N.V."/>
            <person name="Pankratov T.A."/>
            <person name="Rakitin A.L."/>
            <person name="Ivanova A.A."/>
            <person name="Beletsky A.V."/>
            <person name="Mardanov A.V."/>
            <person name="Sinninghe Damste J.S."/>
            <person name="Dedysh S.N."/>
        </authorList>
    </citation>
    <scope>NUCLEOTIDE SEQUENCE [LARGE SCALE GENOMIC DNA]</scope>
    <source>
        <strain evidence="6 7">SBC82</strain>
    </source>
</reference>
<dbReference type="InterPro" id="IPR036388">
    <property type="entry name" value="WH-like_DNA-bd_sf"/>
</dbReference>
<evidence type="ECO:0000259" key="5">
    <source>
        <dbReference type="PROSITE" id="PS50931"/>
    </source>
</evidence>
<dbReference type="Pfam" id="PF00126">
    <property type="entry name" value="HTH_1"/>
    <property type="match status" value="1"/>
</dbReference>
<dbReference type="Proteomes" id="UP000253606">
    <property type="component" value="Chromosome"/>
</dbReference>
<gene>
    <name evidence="6" type="ORF">ACPOL_3111</name>
</gene>
<dbReference type="InterPro" id="IPR036390">
    <property type="entry name" value="WH_DNA-bd_sf"/>
</dbReference>
<sequence>MARNETKHLESVVALSEELNFTLAAQKLHVSQPVVSRNLAEIESRLGGRLFDRDRKNVRLNKAGRAYVDRARMALLYGDRAFDAAKAAMHDTDTIVHVGKSPYVDPFLPSTLVSVQRSRFPHMRLELSSQYSFDLAHEIIAGELDLAIANDPPESPSLTTVKIAEAPFYIAMSDTDDLTRNPSVTLNDLADRCWITFERRLHPTLYDNVLAVSQAKGVAASRIQHVRGPEEAFPSVAEGGCIAFVVKAGALRIARDGVTVRPLAEGSLSLKTYLVSRSDNDSKTLSALVRCFIRQLEGATRDISRDGLTSA</sequence>
<dbReference type="InterPro" id="IPR000847">
    <property type="entry name" value="LysR_HTH_N"/>
</dbReference>
<evidence type="ECO:0000313" key="7">
    <source>
        <dbReference type="Proteomes" id="UP000253606"/>
    </source>
</evidence>
<evidence type="ECO:0000256" key="4">
    <source>
        <dbReference type="ARBA" id="ARBA00023163"/>
    </source>
</evidence>
<dbReference type="Gene3D" id="3.40.190.10">
    <property type="entry name" value="Periplasmic binding protein-like II"/>
    <property type="match status" value="2"/>
</dbReference>
<dbReference type="GO" id="GO:0003677">
    <property type="term" value="F:DNA binding"/>
    <property type="evidence" value="ECO:0007669"/>
    <property type="project" value="UniProtKB-KW"/>
</dbReference>
<dbReference type="PANTHER" id="PTHR30346">
    <property type="entry name" value="TRANSCRIPTIONAL DUAL REGULATOR HCAR-RELATED"/>
    <property type="match status" value="1"/>
</dbReference>
<evidence type="ECO:0000256" key="3">
    <source>
        <dbReference type="ARBA" id="ARBA00023125"/>
    </source>
</evidence>
<dbReference type="RefSeq" id="WP_114207625.1">
    <property type="nucleotide sequence ID" value="NZ_CP030840.1"/>
</dbReference>
<feature type="domain" description="HTH lysR-type" evidence="5">
    <location>
        <begin position="4"/>
        <end position="61"/>
    </location>
</feature>